<dbReference type="AlphaFoldDB" id="A0A0C9WZY4"/>
<feature type="transmembrane region" description="Helical" evidence="2">
    <location>
        <begin position="12"/>
        <end position="33"/>
    </location>
</feature>
<keyword evidence="2" id="KW-0472">Membrane</keyword>
<feature type="domain" description="CxC6 like cysteine cluster associated with KDZ" evidence="4">
    <location>
        <begin position="418"/>
        <end position="483"/>
    </location>
</feature>
<feature type="domain" description="CxC5 like cysteine cluster associated with KDZ" evidence="3">
    <location>
        <begin position="186"/>
        <end position="311"/>
    </location>
</feature>
<dbReference type="Pfam" id="PF18718">
    <property type="entry name" value="CxC5"/>
    <property type="match status" value="1"/>
</dbReference>
<evidence type="ECO:0000256" key="1">
    <source>
        <dbReference type="SAM" id="MobiDB-lite"/>
    </source>
</evidence>
<dbReference type="Proteomes" id="UP000054477">
    <property type="component" value="Unassembled WGS sequence"/>
</dbReference>
<evidence type="ECO:0000313" key="5">
    <source>
        <dbReference type="EMBL" id="KIJ89917.1"/>
    </source>
</evidence>
<keyword evidence="6" id="KW-1185">Reference proteome</keyword>
<evidence type="ECO:0000259" key="3">
    <source>
        <dbReference type="Pfam" id="PF18718"/>
    </source>
</evidence>
<dbReference type="InterPro" id="IPR041539">
    <property type="entry name" value="CxC5"/>
</dbReference>
<name>A0A0C9WZY4_9AGAR</name>
<feature type="region of interest" description="Disordered" evidence="1">
    <location>
        <begin position="712"/>
        <end position="740"/>
    </location>
</feature>
<dbReference type="STRING" id="1095629.A0A0C9WZY4"/>
<dbReference type="HOGENOM" id="CLU_004966_6_1_1"/>
<evidence type="ECO:0000256" key="2">
    <source>
        <dbReference type="SAM" id="Phobius"/>
    </source>
</evidence>
<reference evidence="5 6" key="1">
    <citation type="submission" date="2014-04" db="EMBL/GenBank/DDBJ databases">
        <authorList>
            <consortium name="DOE Joint Genome Institute"/>
            <person name="Kuo A."/>
            <person name="Kohler A."/>
            <person name="Nagy L.G."/>
            <person name="Floudas D."/>
            <person name="Copeland A."/>
            <person name="Barry K.W."/>
            <person name="Cichocki N."/>
            <person name="Veneault-Fourrey C."/>
            <person name="LaButti K."/>
            <person name="Lindquist E.A."/>
            <person name="Lipzen A."/>
            <person name="Lundell T."/>
            <person name="Morin E."/>
            <person name="Murat C."/>
            <person name="Sun H."/>
            <person name="Tunlid A."/>
            <person name="Henrissat B."/>
            <person name="Grigoriev I.V."/>
            <person name="Hibbett D.S."/>
            <person name="Martin F."/>
            <person name="Nordberg H.P."/>
            <person name="Cantor M.N."/>
            <person name="Hua S.X."/>
        </authorList>
    </citation>
    <scope>NUCLEOTIDE SEQUENCE [LARGE SCALE GENOMIC DNA]</scope>
    <source>
        <strain evidence="5 6">LaAM-08-1</strain>
    </source>
</reference>
<dbReference type="InterPro" id="IPR040898">
    <property type="entry name" value="CxC6"/>
</dbReference>
<gene>
    <name evidence="5" type="ORF">K443DRAFT_117349</name>
</gene>
<feature type="region of interest" description="Disordered" evidence="1">
    <location>
        <begin position="505"/>
        <end position="530"/>
    </location>
</feature>
<evidence type="ECO:0000259" key="4">
    <source>
        <dbReference type="Pfam" id="PF18721"/>
    </source>
</evidence>
<dbReference type="OrthoDB" id="2527272at2759"/>
<feature type="compositionally biased region" description="Acidic residues" evidence="1">
    <location>
        <begin position="723"/>
        <end position="740"/>
    </location>
</feature>
<sequence length="740" mass="83871">MLPSVFLSSLVWSILQILLRSPTLIWLFLWLYMTLPVYAIPTQSQFPNILFTDFSRAITTTFGSGITLATVLTILFSLTDNSDLLNLHFRQQHPTEIGENKIQISGWIIALVNALGDKLGKKQTSSLFFDYEYSQSLWEEDGKKRRIKLIAGKLDSFANSLSLSPYDQDGNYCGKLSPISHDKIQPALVICPTSFVCVTQSCSPRSLLQTSQFRDIPLVTCVKGHAVHKNVPVLTGRCHSCQTSYSADHERFQDLSTTGKPWKRVYLNSAKYIKIGQALWVDRLFCASAVTAMYNFHASASAYAEYWNNTFGTGEVFISRAHIWQTFVQESMRTIAEESQINVELNDALNIKEVTAEAFSLLGEDGIIRAADKHSCEECTQIYRPVAETPAHVPPISDTDSNDSNVMDVDKKFVKMAVLDGIVMGPTHCAYDECQNDLSNSRGGSLCDQHHLQLGSYCLVRDCSNRRAEGTCACDNHQREWNTYKKYTTQNARSGIRRMLQHPGENYEWQPKAKGPNPQRHDDPNTDPPLPSNLFSPSRFYCVETICAPCGVVIAWTKFDRSESPTNILNFLGSVYPTEESRPDYICIDKACQVLATAVANQSWDIWKRTTRFIVDSYHYTNHRKQHFLCRKYCNPAPTNGEAPNLVIVEHSDNGRPIARRAFNTQVCEQLNAWLGGFESIAKRMTPSNFNWFIHAMLFYHTKYVIKRQHIKKQKKEAKEATDPEDDDLGLDEESEEESD</sequence>
<accession>A0A0C9WZY4</accession>
<organism evidence="5 6">
    <name type="scientific">Laccaria amethystina LaAM-08-1</name>
    <dbReference type="NCBI Taxonomy" id="1095629"/>
    <lineage>
        <taxon>Eukaryota</taxon>
        <taxon>Fungi</taxon>
        <taxon>Dikarya</taxon>
        <taxon>Basidiomycota</taxon>
        <taxon>Agaricomycotina</taxon>
        <taxon>Agaricomycetes</taxon>
        <taxon>Agaricomycetidae</taxon>
        <taxon>Agaricales</taxon>
        <taxon>Agaricineae</taxon>
        <taxon>Hydnangiaceae</taxon>
        <taxon>Laccaria</taxon>
    </lineage>
</organism>
<evidence type="ECO:0000313" key="6">
    <source>
        <dbReference type="Proteomes" id="UP000054477"/>
    </source>
</evidence>
<proteinExistence type="predicted"/>
<reference evidence="6" key="2">
    <citation type="submission" date="2015-01" db="EMBL/GenBank/DDBJ databases">
        <title>Evolutionary Origins and Diversification of the Mycorrhizal Mutualists.</title>
        <authorList>
            <consortium name="DOE Joint Genome Institute"/>
            <consortium name="Mycorrhizal Genomics Consortium"/>
            <person name="Kohler A."/>
            <person name="Kuo A."/>
            <person name="Nagy L.G."/>
            <person name="Floudas D."/>
            <person name="Copeland A."/>
            <person name="Barry K.W."/>
            <person name="Cichocki N."/>
            <person name="Veneault-Fourrey C."/>
            <person name="LaButti K."/>
            <person name="Lindquist E.A."/>
            <person name="Lipzen A."/>
            <person name="Lundell T."/>
            <person name="Morin E."/>
            <person name="Murat C."/>
            <person name="Riley R."/>
            <person name="Ohm R."/>
            <person name="Sun H."/>
            <person name="Tunlid A."/>
            <person name="Henrissat B."/>
            <person name="Grigoriev I.V."/>
            <person name="Hibbett D.S."/>
            <person name="Martin F."/>
        </authorList>
    </citation>
    <scope>NUCLEOTIDE SEQUENCE [LARGE SCALE GENOMIC DNA]</scope>
    <source>
        <strain evidence="6">LaAM-08-1</strain>
    </source>
</reference>
<keyword evidence="2" id="KW-1133">Transmembrane helix</keyword>
<dbReference type="EMBL" id="KN839366">
    <property type="protein sequence ID" value="KIJ89917.1"/>
    <property type="molecule type" value="Genomic_DNA"/>
</dbReference>
<dbReference type="Pfam" id="PF18721">
    <property type="entry name" value="CxC6"/>
    <property type="match status" value="1"/>
</dbReference>
<evidence type="ECO:0008006" key="7">
    <source>
        <dbReference type="Google" id="ProtNLM"/>
    </source>
</evidence>
<protein>
    <recommendedName>
        <fullName evidence="7">CxC5 like cysteine cluster associated with KDZ domain-containing protein</fullName>
    </recommendedName>
</protein>
<keyword evidence="2" id="KW-0812">Transmembrane</keyword>
<feature type="transmembrane region" description="Helical" evidence="2">
    <location>
        <begin position="54"/>
        <end position="78"/>
    </location>
</feature>